<keyword evidence="2" id="KW-1185">Reference proteome</keyword>
<dbReference type="EMBL" id="FN596741">
    <property type="protein sequence ID" value="CCB61486.1"/>
    <property type="molecule type" value="Genomic_DNA"/>
</dbReference>
<dbReference type="Proteomes" id="UP000009183">
    <property type="component" value="Chromosome 10"/>
</dbReference>
<dbReference type="HOGENOM" id="CLU_2547194_0_0_1"/>
<dbReference type="InParanoid" id="F6I3G8"/>
<evidence type="ECO:0000313" key="1">
    <source>
        <dbReference type="EMBL" id="CCB61486.1"/>
    </source>
</evidence>
<name>F6I3G8_VITVI</name>
<protein>
    <submittedName>
        <fullName evidence="1">Uncharacterized protein</fullName>
    </submittedName>
</protein>
<reference evidence="2" key="1">
    <citation type="journal article" date="2007" name="Nature">
        <title>The grapevine genome sequence suggests ancestral hexaploidization in major angiosperm phyla.</title>
        <authorList>
            <consortium name="The French-Italian Public Consortium for Grapevine Genome Characterization."/>
            <person name="Jaillon O."/>
            <person name="Aury J.-M."/>
            <person name="Noel B."/>
            <person name="Policriti A."/>
            <person name="Clepet C."/>
            <person name="Casagrande A."/>
            <person name="Choisne N."/>
            <person name="Aubourg S."/>
            <person name="Vitulo N."/>
            <person name="Jubin C."/>
            <person name="Vezzi A."/>
            <person name="Legeai F."/>
            <person name="Hugueney P."/>
            <person name="Dasilva C."/>
            <person name="Horner D."/>
            <person name="Mica E."/>
            <person name="Jublot D."/>
            <person name="Poulain J."/>
            <person name="Bruyere C."/>
            <person name="Billault A."/>
            <person name="Segurens B."/>
            <person name="Gouyvenoux M."/>
            <person name="Ugarte E."/>
            <person name="Cattonaro F."/>
            <person name="Anthouard V."/>
            <person name="Vico V."/>
            <person name="Del Fabbro C."/>
            <person name="Alaux M."/>
            <person name="Di Gaspero G."/>
            <person name="Dumas V."/>
            <person name="Felice N."/>
            <person name="Paillard S."/>
            <person name="Juman I."/>
            <person name="Moroldo M."/>
            <person name="Scalabrin S."/>
            <person name="Canaguier A."/>
            <person name="Le Clainche I."/>
            <person name="Malacrida G."/>
            <person name="Durand E."/>
            <person name="Pesole G."/>
            <person name="Laucou V."/>
            <person name="Chatelet P."/>
            <person name="Merdinoglu D."/>
            <person name="Delledonne M."/>
            <person name="Pezzotti M."/>
            <person name="Lecharny A."/>
            <person name="Scarpelli C."/>
            <person name="Artiguenave F."/>
            <person name="Pe M.E."/>
            <person name="Valle G."/>
            <person name="Morgante M."/>
            <person name="Caboche M."/>
            <person name="Adam-Blondon A.-F."/>
            <person name="Weissenbach J."/>
            <person name="Quetier F."/>
            <person name="Wincker P."/>
        </authorList>
    </citation>
    <scope>NUCLEOTIDE SEQUENCE [LARGE SCALE GENOMIC DNA]</scope>
    <source>
        <strain evidence="2">cv. Pinot noir / PN40024</strain>
    </source>
</reference>
<sequence>MASSAIPFSHLNLHLPLSRASLARADCLATTRCRFPSVTRSCLADASSALLQAAKHTEEMHGLFKGDLAWGFGRRYMGFCVEL</sequence>
<proteinExistence type="predicted"/>
<gene>
    <name evidence="1" type="ordered locus">VIT_10s0092g00110</name>
</gene>
<accession>F6I3G8</accession>
<evidence type="ECO:0000313" key="2">
    <source>
        <dbReference type="Proteomes" id="UP000009183"/>
    </source>
</evidence>
<dbReference type="PaxDb" id="29760-VIT_10s0092g00110.t01"/>
<organism evidence="1 2">
    <name type="scientific">Vitis vinifera</name>
    <name type="common">Grape</name>
    <dbReference type="NCBI Taxonomy" id="29760"/>
    <lineage>
        <taxon>Eukaryota</taxon>
        <taxon>Viridiplantae</taxon>
        <taxon>Streptophyta</taxon>
        <taxon>Embryophyta</taxon>
        <taxon>Tracheophyta</taxon>
        <taxon>Spermatophyta</taxon>
        <taxon>Magnoliopsida</taxon>
        <taxon>eudicotyledons</taxon>
        <taxon>Gunneridae</taxon>
        <taxon>Pentapetalae</taxon>
        <taxon>rosids</taxon>
        <taxon>Vitales</taxon>
        <taxon>Vitaceae</taxon>
        <taxon>Viteae</taxon>
        <taxon>Vitis</taxon>
    </lineage>
</organism>
<dbReference type="AlphaFoldDB" id="F6I3G8"/>